<dbReference type="GO" id="GO:0003723">
    <property type="term" value="F:RNA binding"/>
    <property type="evidence" value="ECO:0007669"/>
    <property type="project" value="TreeGrafter"/>
</dbReference>
<dbReference type="InterPro" id="IPR015943">
    <property type="entry name" value="WD40/YVTN_repeat-like_dom_sf"/>
</dbReference>
<keyword evidence="2" id="KW-0677">Repeat</keyword>
<evidence type="ECO:0000256" key="3">
    <source>
        <dbReference type="ARBA" id="ARBA00038394"/>
    </source>
</evidence>
<organism evidence="6 7">
    <name type="scientific">Ecytonucleospora hepatopenaei</name>
    <dbReference type="NCBI Taxonomy" id="646526"/>
    <lineage>
        <taxon>Eukaryota</taxon>
        <taxon>Fungi</taxon>
        <taxon>Fungi incertae sedis</taxon>
        <taxon>Microsporidia</taxon>
        <taxon>Enterocytozoonidae</taxon>
        <taxon>Ecytonucleospora</taxon>
    </lineage>
</organism>
<evidence type="ECO:0000256" key="2">
    <source>
        <dbReference type="ARBA" id="ARBA00022737"/>
    </source>
</evidence>
<dbReference type="OrthoDB" id="24966at2759"/>
<dbReference type="EMBL" id="MNPJ01000019">
    <property type="protein sequence ID" value="OQS54503.1"/>
    <property type="molecule type" value="Genomic_DNA"/>
</dbReference>
<dbReference type="PROSITE" id="PS50082">
    <property type="entry name" value="WD_REPEATS_2"/>
    <property type="match status" value="1"/>
</dbReference>
<evidence type="ECO:0000256" key="5">
    <source>
        <dbReference type="PROSITE-ProRule" id="PRU00221"/>
    </source>
</evidence>
<evidence type="ECO:0000256" key="1">
    <source>
        <dbReference type="ARBA" id="ARBA00022574"/>
    </source>
</evidence>
<evidence type="ECO:0000313" key="6">
    <source>
        <dbReference type="EMBL" id="OQS54503.1"/>
    </source>
</evidence>
<evidence type="ECO:0000313" key="7">
    <source>
        <dbReference type="Proteomes" id="UP000192758"/>
    </source>
</evidence>
<gene>
    <name evidence="6" type="primary">eif3i</name>
    <name evidence="6" type="ORF">EHP00_11</name>
</gene>
<dbReference type="InterPro" id="IPR011047">
    <property type="entry name" value="Quinoprotein_ADH-like_sf"/>
</dbReference>
<accession>A0A1W0E5I2</accession>
<dbReference type="GO" id="GO:0003743">
    <property type="term" value="F:translation initiation factor activity"/>
    <property type="evidence" value="ECO:0007669"/>
    <property type="project" value="TreeGrafter"/>
</dbReference>
<keyword evidence="7" id="KW-1185">Reference proteome</keyword>
<dbReference type="SMART" id="SM00320">
    <property type="entry name" value="WD40"/>
    <property type="match status" value="5"/>
</dbReference>
<dbReference type="STRING" id="646526.A0A1W0E5I2"/>
<name>A0A1W0E5I2_9MICR</name>
<dbReference type="PANTHER" id="PTHR19877:SF1">
    <property type="entry name" value="EUKARYOTIC TRANSLATION INITIATION FACTOR 3 SUBUNIT I"/>
    <property type="match status" value="1"/>
</dbReference>
<proteinExistence type="inferred from homology"/>
<dbReference type="AlphaFoldDB" id="A0A1W0E5I2"/>
<reference evidence="6 7" key="1">
    <citation type="journal article" date="2017" name="Environ. Microbiol.">
        <title>Decay of the glycolytic pathway and adaptation to intranuclear parasitism within Enterocytozoonidae microsporidia.</title>
        <authorList>
            <person name="Wiredu Boakye D."/>
            <person name="Jaroenlak P."/>
            <person name="Prachumwat A."/>
            <person name="Williams T.A."/>
            <person name="Bateman K.S."/>
            <person name="Itsathitphaisarn O."/>
            <person name="Sritunyalucksana K."/>
            <person name="Paszkiewicz K.H."/>
            <person name="Moore K.A."/>
            <person name="Stentiford G.D."/>
            <person name="Williams B.A."/>
        </authorList>
    </citation>
    <scope>NUCLEOTIDE SEQUENCE [LARGE SCALE GENOMIC DNA]</scope>
    <source>
        <strain evidence="6 7">TH1</strain>
    </source>
</reference>
<dbReference type="InterPro" id="IPR001680">
    <property type="entry name" value="WD40_rpt"/>
</dbReference>
<evidence type="ECO:0000256" key="4">
    <source>
        <dbReference type="ARBA" id="ARBA00040390"/>
    </source>
</evidence>
<dbReference type="SUPFAM" id="SSF50998">
    <property type="entry name" value="Quinoprotein alcohol dehydrogenase-like"/>
    <property type="match status" value="1"/>
</dbReference>
<comment type="similarity">
    <text evidence="3">Belongs to the WD repeat STRAP family.</text>
</comment>
<comment type="caution">
    <text evidence="6">The sequence shown here is derived from an EMBL/GenBank/DDBJ whole genome shotgun (WGS) entry which is preliminary data.</text>
</comment>
<dbReference type="GO" id="GO:0071541">
    <property type="term" value="C:eukaryotic translation initiation factor 3 complex, eIF3m"/>
    <property type="evidence" value="ECO:0007669"/>
    <property type="project" value="TreeGrafter"/>
</dbReference>
<dbReference type="Proteomes" id="UP000192758">
    <property type="component" value="Unassembled WGS sequence"/>
</dbReference>
<sequence>MESKISTNFLKNHYDFITEGKSNGVMVGLNQKPIKEVKYNSDGDFVFGCGLDSIITMLNCEGKVKGTFQKSGGAVNSILPLDFTLFSASSDTTLSSWDIESGKLLNTKETESMVKAIDGNESVIYFLTDNSLNLQGYIGRIDLRTYKIEKLLEPKVVSTKGFLKEDFFIFGNEQGEISKLDFRNNNVITAKHHDAKITCVSPSACRNFFATSSLDATMKLIDSETLQFKRLFKAEEPVNCASIFPSNDILLSGGGINARDVTVTKGKSTFDTNFYDIAISQKIGYFNTHIGPVNCSSISPTGLQIATGGEDGRIALVNLGNDFYKAPFTDLSKYI</sequence>
<dbReference type="VEuPathDB" id="MicrosporidiaDB:EHP00_11"/>
<feature type="repeat" description="WD" evidence="5">
    <location>
        <begin position="85"/>
        <end position="107"/>
    </location>
</feature>
<protein>
    <recommendedName>
        <fullName evidence="4">Serine-threonine kinase receptor-associated protein</fullName>
    </recommendedName>
</protein>
<dbReference type="Gene3D" id="2.130.10.10">
    <property type="entry name" value="YVTN repeat-like/Quinoprotein amine dehydrogenase"/>
    <property type="match status" value="1"/>
</dbReference>
<dbReference type="Pfam" id="PF00400">
    <property type="entry name" value="WD40"/>
    <property type="match status" value="2"/>
</dbReference>
<dbReference type="GO" id="GO:0002183">
    <property type="term" value="P:cytoplasmic translational initiation"/>
    <property type="evidence" value="ECO:0007669"/>
    <property type="project" value="TreeGrafter"/>
</dbReference>
<dbReference type="PANTHER" id="PTHR19877">
    <property type="entry name" value="EUKARYOTIC TRANSLATION INITIATION FACTOR 3 SUBUNIT I"/>
    <property type="match status" value="1"/>
</dbReference>
<keyword evidence="1 5" id="KW-0853">WD repeat</keyword>